<dbReference type="EMBL" id="CP087994">
    <property type="protein sequence ID" value="UYO62983.1"/>
    <property type="molecule type" value="Genomic_DNA"/>
</dbReference>
<dbReference type="Proteomes" id="UP000322619">
    <property type="component" value="Unassembled WGS sequence"/>
</dbReference>
<evidence type="ECO:0000313" key="5">
    <source>
        <dbReference type="Proteomes" id="UP000176244"/>
    </source>
</evidence>
<dbReference type="EMBL" id="LKEU01000033">
    <property type="protein sequence ID" value="OFV70255.1"/>
    <property type="molecule type" value="Genomic_DNA"/>
</dbReference>
<dbReference type="GO" id="GO:0003677">
    <property type="term" value="F:DNA binding"/>
    <property type="evidence" value="ECO:0007669"/>
    <property type="project" value="InterPro"/>
</dbReference>
<dbReference type="RefSeq" id="WP_084633667.1">
    <property type="nucleotide sequence ID" value="NZ_CABIIK010000001.1"/>
</dbReference>
<name>A0A1F2PGR0_9FIRM</name>
<reference evidence="4" key="3">
    <citation type="submission" date="2021-11" db="EMBL/GenBank/DDBJ databases">
        <title>Isoprene-degrading acetogen.</title>
        <authorList>
            <person name="Yang Y."/>
            <person name="Jin H."/>
            <person name="Yan J."/>
        </authorList>
    </citation>
    <scope>NUCLEOTIDE SEQUENCE</scope>
    <source>
        <strain evidence="4">Berkeley</strain>
    </source>
</reference>
<evidence type="ECO:0000313" key="2">
    <source>
        <dbReference type="EMBL" id="OFV70255.1"/>
    </source>
</evidence>
<dbReference type="SMART" id="SM00530">
    <property type="entry name" value="HTH_XRE"/>
    <property type="match status" value="1"/>
</dbReference>
<dbReference type="InterPro" id="IPR010982">
    <property type="entry name" value="Lambda_DNA-bd_dom_sf"/>
</dbReference>
<dbReference type="Gene3D" id="1.10.260.40">
    <property type="entry name" value="lambda repressor-like DNA-binding domains"/>
    <property type="match status" value="1"/>
</dbReference>
<dbReference type="Proteomes" id="UP000176244">
    <property type="component" value="Unassembled WGS sequence"/>
</dbReference>
<evidence type="ECO:0000313" key="4">
    <source>
        <dbReference type="EMBL" id="UYO62983.1"/>
    </source>
</evidence>
<dbReference type="OrthoDB" id="2235548at2"/>
<evidence type="ECO:0000313" key="3">
    <source>
        <dbReference type="EMBL" id="TYC87652.1"/>
    </source>
</evidence>
<sequence>MNNKAIGSSWTDVRKEIFTPEEILESDLRVALMGEIIKARHDKGISQKKLEELSGVRQPVIARMERGSTDPKLTTVLKILEPLGMTLTIVPIKEKRMRLKPPFELNLSKNGGKHPIKRG</sequence>
<dbReference type="Pfam" id="PF01381">
    <property type="entry name" value="HTH_3"/>
    <property type="match status" value="1"/>
</dbReference>
<dbReference type="AlphaFoldDB" id="A0A1F2PGR0"/>
<dbReference type="Proteomes" id="UP001163550">
    <property type="component" value="Chromosome"/>
</dbReference>
<feature type="domain" description="HTH cro/C1-type" evidence="1">
    <location>
        <begin position="36"/>
        <end position="90"/>
    </location>
</feature>
<gene>
    <name evidence="2" type="ORF">ACWI_24600</name>
    <name evidence="3" type="ORF">FXB42_04160</name>
    <name evidence="4" type="ORF">LNN31_00605</name>
</gene>
<evidence type="ECO:0000313" key="6">
    <source>
        <dbReference type="Proteomes" id="UP000322619"/>
    </source>
</evidence>
<evidence type="ECO:0000259" key="1">
    <source>
        <dbReference type="PROSITE" id="PS50943"/>
    </source>
</evidence>
<accession>A0A1F2PGR0</accession>
<evidence type="ECO:0000313" key="7">
    <source>
        <dbReference type="Proteomes" id="UP001163550"/>
    </source>
</evidence>
<dbReference type="STRING" id="52694.ACWI_24600"/>
<dbReference type="InterPro" id="IPR001387">
    <property type="entry name" value="Cro/C1-type_HTH"/>
</dbReference>
<reference evidence="2 5" key="1">
    <citation type="submission" date="2015-09" db="EMBL/GenBank/DDBJ databases">
        <title>Genome sequence of Acetobacterium wieringae DSM 1911.</title>
        <authorList>
            <person name="Poehlein A."/>
            <person name="Bengelsdorf F.R."/>
            <person name="Schiel-Bengelsdorf B."/>
            <person name="Duerre P."/>
            <person name="Daniel R."/>
        </authorList>
    </citation>
    <scope>NUCLEOTIDE SEQUENCE [LARGE SCALE GENOMIC DNA]</scope>
    <source>
        <strain evidence="2 5">DSM 1911</strain>
    </source>
</reference>
<dbReference type="CDD" id="cd00093">
    <property type="entry name" value="HTH_XRE"/>
    <property type="match status" value="1"/>
</dbReference>
<keyword evidence="7" id="KW-1185">Reference proteome</keyword>
<proteinExistence type="predicted"/>
<dbReference type="SUPFAM" id="SSF47413">
    <property type="entry name" value="lambda repressor-like DNA-binding domains"/>
    <property type="match status" value="1"/>
</dbReference>
<dbReference type="EMBL" id="VSLA01000004">
    <property type="protein sequence ID" value="TYC87652.1"/>
    <property type="molecule type" value="Genomic_DNA"/>
</dbReference>
<organism evidence="2 5">
    <name type="scientific">Acetobacterium wieringae</name>
    <dbReference type="NCBI Taxonomy" id="52694"/>
    <lineage>
        <taxon>Bacteria</taxon>
        <taxon>Bacillati</taxon>
        <taxon>Bacillota</taxon>
        <taxon>Clostridia</taxon>
        <taxon>Eubacteriales</taxon>
        <taxon>Eubacteriaceae</taxon>
        <taxon>Acetobacterium</taxon>
    </lineage>
</organism>
<dbReference type="PROSITE" id="PS50943">
    <property type="entry name" value="HTH_CROC1"/>
    <property type="match status" value="1"/>
</dbReference>
<protein>
    <submittedName>
        <fullName evidence="3">Helix-turn-helix domain-containing protein</fullName>
    </submittedName>
    <submittedName>
        <fullName evidence="2">Helix-turn-helix protein</fullName>
    </submittedName>
</protein>
<reference evidence="3 6" key="2">
    <citation type="submission" date="2019-08" db="EMBL/GenBank/DDBJ databases">
        <title>Isolation and enrichment of carboxydotrophic bacteria from anaerobic sludge for the production of bio-based chemicals from syngas.</title>
        <authorList>
            <person name="Antares A.L."/>
            <person name="Moreira J."/>
            <person name="Diender M."/>
            <person name="Parshina S.N."/>
            <person name="Stams A.J.M."/>
            <person name="Alves M."/>
            <person name="Alves J.I."/>
            <person name="Sousa D.Z."/>
        </authorList>
    </citation>
    <scope>NUCLEOTIDE SEQUENCE [LARGE SCALE GENOMIC DNA]</scope>
    <source>
        <strain evidence="3 6">JM</strain>
    </source>
</reference>